<dbReference type="SUPFAM" id="SSF46785">
    <property type="entry name" value="Winged helix' DNA-binding domain"/>
    <property type="match status" value="1"/>
</dbReference>
<dbReference type="EMBL" id="JBHLVX010000010">
    <property type="protein sequence ID" value="MFC0266875.1"/>
    <property type="molecule type" value="Genomic_DNA"/>
</dbReference>
<comment type="similarity">
    <text evidence="1">Belongs to the LysR transcriptional regulatory family.</text>
</comment>
<evidence type="ECO:0000256" key="1">
    <source>
        <dbReference type="ARBA" id="ARBA00009437"/>
    </source>
</evidence>
<feature type="domain" description="HTH lysR-type" evidence="5">
    <location>
        <begin position="4"/>
        <end position="62"/>
    </location>
</feature>
<gene>
    <name evidence="6" type="ORF">ACFFHW_02495</name>
</gene>
<sequence length="314" mass="35196">MRHFTLKQLRYFTVAGELSSVTLAARKLHVSQPSITAAIRQMEESSGLQLFVRHHAQGLSLTSSGRQLWARTRQLLRDADDLERFTLSLGEEIAGELRLVAFPTFAPVFLPQLLRRYTETYGSVSLHCDEMIQGDIVTGLSEGVYELAFTYDLQIPANIEFTPLYSFPPYAVVAEGHPLGQRKRISLRELIDYPMVLLDWPQSREYFLSIFESRKLTPRVAYRARSLDMIRGLVASGFGFSLFNTPLTSRETFDGGRLRALWLQDDAQPLSMGIACVKGVRPSPAAQAMKQLALQTELPAAALDDSEAVRTPSQ</sequence>
<dbReference type="CDD" id="cd08412">
    <property type="entry name" value="PBP2_PAO1_like"/>
    <property type="match status" value="1"/>
</dbReference>
<organism evidence="6 7">
    <name type="scientific">Kushneria aurantia</name>
    <dbReference type="NCBI Taxonomy" id="504092"/>
    <lineage>
        <taxon>Bacteria</taxon>
        <taxon>Pseudomonadati</taxon>
        <taxon>Pseudomonadota</taxon>
        <taxon>Gammaproteobacteria</taxon>
        <taxon>Oceanospirillales</taxon>
        <taxon>Halomonadaceae</taxon>
        <taxon>Kushneria</taxon>
    </lineage>
</organism>
<dbReference type="Gene3D" id="1.10.10.10">
    <property type="entry name" value="Winged helix-like DNA-binding domain superfamily/Winged helix DNA-binding domain"/>
    <property type="match status" value="1"/>
</dbReference>
<dbReference type="PANTHER" id="PTHR30346">
    <property type="entry name" value="TRANSCRIPTIONAL DUAL REGULATOR HCAR-RELATED"/>
    <property type="match status" value="1"/>
</dbReference>
<evidence type="ECO:0000313" key="7">
    <source>
        <dbReference type="Proteomes" id="UP001589814"/>
    </source>
</evidence>
<name>A0ABV6FZV8_9GAMM</name>
<dbReference type="Pfam" id="PF00126">
    <property type="entry name" value="HTH_1"/>
    <property type="match status" value="1"/>
</dbReference>
<dbReference type="PRINTS" id="PR00039">
    <property type="entry name" value="HTHLYSR"/>
</dbReference>
<dbReference type="InterPro" id="IPR036390">
    <property type="entry name" value="WH_DNA-bd_sf"/>
</dbReference>
<dbReference type="PROSITE" id="PS50931">
    <property type="entry name" value="HTH_LYSR"/>
    <property type="match status" value="1"/>
</dbReference>
<evidence type="ECO:0000313" key="6">
    <source>
        <dbReference type="EMBL" id="MFC0266875.1"/>
    </source>
</evidence>
<dbReference type="Pfam" id="PF03466">
    <property type="entry name" value="LysR_substrate"/>
    <property type="match status" value="1"/>
</dbReference>
<evidence type="ECO:0000256" key="2">
    <source>
        <dbReference type="ARBA" id="ARBA00023015"/>
    </source>
</evidence>
<keyword evidence="3" id="KW-0238">DNA-binding</keyword>
<keyword evidence="4" id="KW-0804">Transcription</keyword>
<keyword evidence="7" id="KW-1185">Reference proteome</keyword>
<dbReference type="InterPro" id="IPR036388">
    <property type="entry name" value="WH-like_DNA-bd_sf"/>
</dbReference>
<evidence type="ECO:0000259" key="5">
    <source>
        <dbReference type="PROSITE" id="PS50931"/>
    </source>
</evidence>
<evidence type="ECO:0000256" key="4">
    <source>
        <dbReference type="ARBA" id="ARBA00023163"/>
    </source>
</evidence>
<dbReference type="SUPFAM" id="SSF53850">
    <property type="entry name" value="Periplasmic binding protein-like II"/>
    <property type="match status" value="1"/>
</dbReference>
<protein>
    <submittedName>
        <fullName evidence="6">LysR family transcriptional regulator</fullName>
    </submittedName>
</protein>
<keyword evidence="2" id="KW-0805">Transcription regulation</keyword>
<dbReference type="Proteomes" id="UP001589814">
    <property type="component" value="Unassembled WGS sequence"/>
</dbReference>
<dbReference type="RefSeq" id="WP_019949795.1">
    <property type="nucleotide sequence ID" value="NZ_JBHLVX010000010.1"/>
</dbReference>
<dbReference type="Gene3D" id="3.40.190.10">
    <property type="entry name" value="Periplasmic binding protein-like II"/>
    <property type="match status" value="2"/>
</dbReference>
<reference evidence="6 7" key="1">
    <citation type="submission" date="2024-09" db="EMBL/GenBank/DDBJ databases">
        <authorList>
            <person name="Sun Q."/>
            <person name="Mori K."/>
        </authorList>
    </citation>
    <scope>NUCLEOTIDE SEQUENCE [LARGE SCALE GENOMIC DNA]</scope>
    <source>
        <strain evidence="6 7">CCM 7415</strain>
    </source>
</reference>
<accession>A0ABV6FZV8</accession>
<dbReference type="PANTHER" id="PTHR30346:SF0">
    <property type="entry name" value="HCA OPERON TRANSCRIPTIONAL ACTIVATOR HCAR"/>
    <property type="match status" value="1"/>
</dbReference>
<evidence type="ECO:0000256" key="3">
    <source>
        <dbReference type="ARBA" id="ARBA00023125"/>
    </source>
</evidence>
<dbReference type="InterPro" id="IPR000847">
    <property type="entry name" value="LysR_HTH_N"/>
</dbReference>
<proteinExistence type="inferred from homology"/>
<dbReference type="InterPro" id="IPR005119">
    <property type="entry name" value="LysR_subst-bd"/>
</dbReference>
<comment type="caution">
    <text evidence="6">The sequence shown here is derived from an EMBL/GenBank/DDBJ whole genome shotgun (WGS) entry which is preliminary data.</text>
</comment>